<dbReference type="AlphaFoldDB" id="A0A6J4SIV0"/>
<protein>
    <submittedName>
        <fullName evidence="1">Uncharacterized protein</fullName>
    </submittedName>
</protein>
<feature type="non-terminal residue" evidence="1">
    <location>
        <position position="106"/>
    </location>
</feature>
<reference evidence="1" key="1">
    <citation type="submission" date="2020-02" db="EMBL/GenBank/DDBJ databases">
        <authorList>
            <person name="Meier V. D."/>
        </authorList>
    </citation>
    <scope>NUCLEOTIDE SEQUENCE</scope>
    <source>
        <strain evidence="1">AVDCRST_MAG65</strain>
    </source>
</reference>
<accession>A0A6J4SIV0</accession>
<proteinExistence type="predicted"/>
<sequence>MSYIPALIERFATRSGEASSHTHASGEPDGGPSVLIRMAHDADSPRLRDLAELDGAAPLRGPALIALTGDDAWAAVSLADGREIADPFRSTAPAVALLRVRAAQLT</sequence>
<dbReference type="EMBL" id="CADCVL010000370">
    <property type="protein sequence ID" value="CAA9493429.1"/>
    <property type="molecule type" value="Genomic_DNA"/>
</dbReference>
<evidence type="ECO:0000313" key="1">
    <source>
        <dbReference type="EMBL" id="CAA9493429.1"/>
    </source>
</evidence>
<gene>
    <name evidence="1" type="ORF">AVDCRST_MAG65-2160</name>
</gene>
<name>A0A6J4SIV0_9ACTN</name>
<organism evidence="1">
    <name type="scientific">uncultured Solirubrobacteraceae bacterium</name>
    <dbReference type="NCBI Taxonomy" id="1162706"/>
    <lineage>
        <taxon>Bacteria</taxon>
        <taxon>Bacillati</taxon>
        <taxon>Actinomycetota</taxon>
        <taxon>Thermoleophilia</taxon>
        <taxon>Solirubrobacterales</taxon>
        <taxon>Solirubrobacteraceae</taxon>
        <taxon>environmental samples</taxon>
    </lineage>
</organism>